<feature type="domain" description="DUF6593" evidence="1">
    <location>
        <begin position="12"/>
        <end position="162"/>
    </location>
</feature>
<dbReference type="InterPro" id="IPR046528">
    <property type="entry name" value="DUF6593"/>
</dbReference>
<comment type="caution">
    <text evidence="2">The sequence shown here is derived from an EMBL/GenBank/DDBJ whole genome shotgun (WGS) entry which is preliminary data.</text>
</comment>
<sequence>MKIFPEDDEAVDTAYLDEAGKILYRVRYKDDKAFLEKLDAEKETFVPFAEVDSETIKIGGTETSEEEFFQKDGWSLWGKNRVFTGSDGHRYRWELRAIGGSQLFRINSDDSSGEDPVFKFHRATAGVLHDEAPACYEVDPSVEGMLDLIMVTYVFVETKREDRIRVLIEVGNAAGKANKSLKKFNASEAEY</sequence>
<dbReference type="RefSeq" id="XP_001832322.1">
    <property type="nucleotide sequence ID" value="XM_001832270.1"/>
</dbReference>
<dbReference type="VEuPathDB" id="FungiDB:CC1G_07709"/>
<accession>A8NBW2</accession>
<proteinExistence type="predicted"/>
<protein>
    <recommendedName>
        <fullName evidence="1">DUF6593 domain-containing protein</fullName>
    </recommendedName>
</protein>
<evidence type="ECO:0000259" key="1">
    <source>
        <dbReference type="Pfam" id="PF20236"/>
    </source>
</evidence>
<dbReference type="InParanoid" id="A8NBW2"/>
<dbReference type="KEGG" id="cci:CC1G_07709"/>
<dbReference type="Proteomes" id="UP000001861">
    <property type="component" value="Unassembled WGS sequence"/>
</dbReference>
<dbReference type="AlphaFoldDB" id="A8NBW2"/>
<evidence type="ECO:0000313" key="3">
    <source>
        <dbReference type="Proteomes" id="UP000001861"/>
    </source>
</evidence>
<dbReference type="EMBL" id="AACS02000009">
    <property type="protein sequence ID" value="EAU89483.1"/>
    <property type="molecule type" value="Genomic_DNA"/>
</dbReference>
<reference evidence="2 3" key="1">
    <citation type="journal article" date="2010" name="Proc. Natl. Acad. Sci. U.S.A.">
        <title>Insights into evolution of multicellular fungi from the assembled chromosomes of the mushroom Coprinopsis cinerea (Coprinus cinereus).</title>
        <authorList>
            <person name="Stajich J.E."/>
            <person name="Wilke S.K."/>
            <person name="Ahren D."/>
            <person name="Au C.H."/>
            <person name="Birren B.W."/>
            <person name="Borodovsky M."/>
            <person name="Burns C."/>
            <person name="Canback B."/>
            <person name="Casselton L.A."/>
            <person name="Cheng C.K."/>
            <person name="Deng J."/>
            <person name="Dietrich F.S."/>
            <person name="Fargo D.C."/>
            <person name="Farman M.L."/>
            <person name="Gathman A.C."/>
            <person name="Goldberg J."/>
            <person name="Guigo R."/>
            <person name="Hoegger P.J."/>
            <person name="Hooker J.B."/>
            <person name="Huggins A."/>
            <person name="James T.Y."/>
            <person name="Kamada T."/>
            <person name="Kilaru S."/>
            <person name="Kodira C."/>
            <person name="Kues U."/>
            <person name="Kupfer D."/>
            <person name="Kwan H.S."/>
            <person name="Lomsadze A."/>
            <person name="Li W."/>
            <person name="Lilly W.W."/>
            <person name="Ma L.J."/>
            <person name="Mackey A.J."/>
            <person name="Manning G."/>
            <person name="Martin F."/>
            <person name="Muraguchi H."/>
            <person name="Natvig D.O."/>
            <person name="Palmerini H."/>
            <person name="Ramesh M.A."/>
            <person name="Rehmeyer C.J."/>
            <person name="Roe B.A."/>
            <person name="Shenoy N."/>
            <person name="Stanke M."/>
            <person name="Ter-Hovhannisyan V."/>
            <person name="Tunlid A."/>
            <person name="Velagapudi R."/>
            <person name="Vision T.J."/>
            <person name="Zeng Q."/>
            <person name="Zolan M.E."/>
            <person name="Pukkila P.J."/>
        </authorList>
    </citation>
    <scope>NUCLEOTIDE SEQUENCE [LARGE SCALE GENOMIC DNA]</scope>
    <source>
        <strain evidence="3">Okayama-7 / 130 / ATCC MYA-4618 / FGSC 9003</strain>
    </source>
</reference>
<gene>
    <name evidence="2" type="ORF">CC1G_07709</name>
</gene>
<dbReference type="GeneID" id="6008806"/>
<dbReference type="OrthoDB" id="3360976at2759"/>
<organism evidence="2 3">
    <name type="scientific">Coprinopsis cinerea (strain Okayama-7 / 130 / ATCC MYA-4618 / FGSC 9003)</name>
    <name type="common">Inky cap fungus</name>
    <name type="synonym">Hormographiella aspergillata</name>
    <dbReference type="NCBI Taxonomy" id="240176"/>
    <lineage>
        <taxon>Eukaryota</taxon>
        <taxon>Fungi</taxon>
        <taxon>Dikarya</taxon>
        <taxon>Basidiomycota</taxon>
        <taxon>Agaricomycotina</taxon>
        <taxon>Agaricomycetes</taxon>
        <taxon>Agaricomycetidae</taxon>
        <taxon>Agaricales</taxon>
        <taxon>Agaricineae</taxon>
        <taxon>Psathyrellaceae</taxon>
        <taxon>Coprinopsis</taxon>
    </lineage>
</organism>
<keyword evidence="3" id="KW-1185">Reference proteome</keyword>
<evidence type="ECO:0000313" key="2">
    <source>
        <dbReference type="EMBL" id="EAU89483.1"/>
    </source>
</evidence>
<dbReference type="Pfam" id="PF20236">
    <property type="entry name" value="DUF6593"/>
    <property type="match status" value="1"/>
</dbReference>
<name>A8NBW2_COPC7</name>